<protein>
    <submittedName>
        <fullName evidence="1">Uncharacterized protein</fullName>
    </submittedName>
</protein>
<proteinExistence type="predicted"/>
<sequence length="72" mass="8553">MICRQWDITFRAEISFSSDCRKLQLAHTSPLFFFSKIFSHFDLTHSVQIETSLSRIHPFNGIRRGMFTRFPN</sequence>
<organism evidence="1 2">
    <name type="scientific">Penicillium nordicum</name>
    <dbReference type="NCBI Taxonomy" id="229535"/>
    <lineage>
        <taxon>Eukaryota</taxon>
        <taxon>Fungi</taxon>
        <taxon>Dikarya</taxon>
        <taxon>Ascomycota</taxon>
        <taxon>Pezizomycotina</taxon>
        <taxon>Eurotiomycetes</taxon>
        <taxon>Eurotiomycetidae</taxon>
        <taxon>Eurotiales</taxon>
        <taxon>Aspergillaceae</taxon>
        <taxon>Penicillium</taxon>
    </lineage>
</organism>
<dbReference type="EMBL" id="LHQQ01000073">
    <property type="protein sequence ID" value="KOS43786.1"/>
    <property type="molecule type" value="Genomic_DNA"/>
</dbReference>
<evidence type="ECO:0000313" key="2">
    <source>
        <dbReference type="Proteomes" id="UP000037696"/>
    </source>
</evidence>
<accession>A0A0M8P1X8</accession>
<evidence type="ECO:0000313" key="1">
    <source>
        <dbReference type="EMBL" id="KOS43786.1"/>
    </source>
</evidence>
<gene>
    <name evidence="1" type="ORF">ACN38_g5287</name>
</gene>
<name>A0A0M8P1X8_9EURO</name>
<dbReference type="AlphaFoldDB" id="A0A0M8P1X8"/>
<comment type="caution">
    <text evidence="1">The sequence shown here is derived from an EMBL/GenBank/DDBJ whole genome shotgun (WGS) entry which is preliminary data.</text>
</comment>
<keyword evidence="2" id="KW-1185">Reference proteome</keyword>
<dbReference type="Proteomes" id="UP000037696">
    <property type="component" value="Unassembled WGS sequence"/>
</dbReference>
<reference evidence="1 2" key="1">
    <citation type="submission" date="2015-08" db="EMBL/GenBank/DDBJ databases">
        <title>Genome sequencing of Penicillium nordicum.</title>
        <authorList>
            <person name="Nguyen H.D."/>
            <person name="Seifert K.A."/>
        </authorList>
    </citation>
    <scope>NUCLEOTIDE SEQUENCE [LARGE SCALE GENOMIC DNA]</scope>
    <source>
        <strain evidence="1 2">DAOMC 185683</strain>
    </source>
</reference>